<dbReference type="InterPro" id="IPR044839">
    <property type="entry name" value="NDR1-like"/>
</dbReference>
<feature type="compositionally biased region" description="Polar residues" evidence="3">
    <location>
        <begin position="7"/>
        <end position="19"/>
    </location>
</feature>
<evidence type="ECO:0000256" key="2">
    <source>
        <dbReference type="ARBA" id="ARBA00023136"/>
    </source>
</evidence>
<keyword evidence="4" id="KW-0812">Transmembrane</keyword>
<evidence type="ECO:0000256" key="3">
    <source>
        <dbReference type="SAM" id="MobiDB-lite"/>
    </source>
</evidence>
<feature type="region of interest" description="Disordered" evidence="3">
    <location>
        <begin position="1"/>
        <end position="93"/>
    </location>
</feature>
<reference evidence="5 6" key="1">
    <citation type="submission" date="2014-02" db="EMBL/GenBank/DDBJ databases">
        <title>Transposable element dynamics among asymbiotic and ectomycorrhizal Amanita fungi.</title>
        <authorList>
            <consortium name="DOE Joint Genome Institute"/>
            <person name="Hess J."/>
            <person name="Skrede I."/>
            <person name="Wolfe B."/>
            <person name="LaButti K."/>
            <person name="Ohm R.A."/>
            <person name="Grigoriev I.V."/>
            <person name="Pringle A."/>
        </authorList>
    </citation>
    <scope>NUCLEOTIDE SEQUENCE [LARGE SCALE GENOMIC DNA]</scope>
    <source>
        <strain evidence="5 6">SKay4041</strain>
    </source>
</reference>
<dbReference type="PANTHER" id="PTHR31234:SF2">
    <property type="entry name" value="OS05G0199100 PROTEIN"/>
    <property type="match status" value="1"/>
</dbReference>
<dbReference type="Gene3D" id="2.60.40.1820">
    <property type="match status" value="1"/>
</dbReference>
<evidence type="ECO:0000256" key="4">
    <source>
        <dbReference type="SAM" id="Phobius"/>
    </source>
</evidence>
<accession>A0A2A9P0T4</accession>
<feature type="compositionally biased region" description="Basic and acidic residues" evidence="3">
    <location>
        <begin position="28"/>
        <end position="45"/>
    </location>
</feature>
<dbReference type="SUPFAM" id="SSF117070">
    <property type="entry name" value="LEA14-like"/>
    <property type="match status" value="1"/>
</dbReference>
<evidence type="ECO:0000256" key="1">
    <source>
        <dbReference type="ARBA" id="ARBA00004370"/>
    </source>
</evidence>
<dbReference type="GO" id="GO:0098542">
    <property type="term" value="P:defense response to other organism"/>
    <property type="evidence" value="ECO:0007669"/>
    <property type="project" value="InterPro"/>
</dbReference>
<name>A0A2A9P0T4_9AGAR</name>
<dbReference type="EMBL" id="KZ301970">
    <property type="protein sequence ID" value="PFH54190.1"/>
    <property type="molecule type" value="Genomic_DNA"/>
</dbReference>
<keyword evidence="4" id="KW-1133">Transmembrane helix</keyword>
<feature type="compositionally biased region" description="Low complexity" evidence="3">
    <location>
        <begin position="61"/>
        <end position="76"/>
    </location>
</feature>
<dbReference type="Proteomes" id="UP000242287">
    <property type="component" value="Unassembled WGS sequence"/>
</dbReference>
<evidence type="ECO:0000313" key="5">
    <source>
        <dbReference type="EMBL" id="PFH54190.1"/>
    </source>
</evidence>
<comment type="subcellular location">
    <subcellularLocation>
        <location evidence="1">Membrane</location>
    </subcellularLocation>
</comment>
<protein>
    <recommendedName>
        <fullName evidence="7">Late embryogenesis abundant protein LEA-2 subgroup domain-containing protein</fullName>
    </recommendedName>
</protein>
<keyword evidence="2 4" id="KW-0472">Membrane</keyword>
<feature type="transmembrane region" description="Helical" evidence="4">
    <location>
        <begin position="124"/>
        <end position="147"/>
    </location>
</feature>
<evidence type="ECO:0008006" key="7">
    <source>
        <dbReference type="Google" id="ProtNLM"/>
    </source>
</evidence>
<dbReference type="OrthoDB" id="20273at2759"/>
<sequence>MTYGNPYGNNSSHNYNDSLDFNPYNPRDNTHHPYGQEHDDLDTQYRDNALNSHGDMSYPPIRQSSRGGRSAADSAAGSGGIDQGEFSSYSRPGEKSLRGLKDYRRDYRGNLWTKGSRGHCIGRFCCCTLLTSLLLIVSILLALALWIRPPNVTIGKVDLASSNALQIQAQQGLLTINLGVNITVDNPNYFAVNFKRIKAEIFYPINNTNIGGGELKDIVFHSNQETNVTFPFAIQYKASDDPQYNVLRDLAQKCGVGNGVQSNINVNYKITLGLRILFITISPVVSNSMNFACPADPQEIQDFLKGVGIDPSTLGLPPST</sequence>
<gene>
    <name evidence="5" type="ORF">AMATHDRAFT_53030</name>
</gene>
<organism evidence="5 6">
    <name type="scientific">Amanita thiersii Skay4041</name>
    <dbReference type="NCBI Taxonomy" id="703135"/>
    <lineage>
        <taxon>Eukaryota</taxon>
        <taxon>Fungi</taxon>
        <taxon>Dikarya</taxon>
        <taxon>Basidiomycota</taxon>
        <taxon>Agaricomycotina</taxon>
        <taxon>Agaricomycetes</taxon>
        <taxon>Agaricomycetidae</taxon>
        <taxon>Agaricales</taxon>
        <taxon>Pluteineae</taxon>
        <taxon>Amanitaceae</taxon>
        <taxon>Amanita</taxon>
    </lineage>
</organism>
<dbReference type="PANTHER" id="PTHR31234">
    <property type="entry name" value="LATE EMBRYOGENESIS ABUNDANT (LEA) HYDROXYPROLINE-RICH GLYCOPROTEIN FAMILY"/>
    <property type="match status" value="1"/>
</dbReference>
<keyword evidence="6" id="KW-1185">Reference proteome</keyword>
<proteinExistence type="predicted"/>
<dbReference type="STRING" id="703135.A0A2A9P0T4"/>
<evidence type="ECO:0000313" key="6">
    <source>
        <dbReference type="Proteomes" id="UP000242287"/>
    </source>
</evidence>
<dbReference type="AlphaFoldDB" id="A0A2A9P0T4"/>
<dbReference type="GO" id="GO:0016020">
    <property type="term" value="C:membrane"/>
    <property type="evidence" value="ECO:0007669"/>
    <property type="project" value="UniProtKB-SubCell"/>
</dbReference>